<dbReference type="PANTHER" id="PTHR46796">
    <property type="entry name" value="HTH-TYPE TRANSCRIPTIONAL ACTIVATOR RHAS-RELATED"/>
    <property type="match status" value="1"/>
</dbReference>
<dbReference type="Pfam" id="PF07883">
    <property type="entry name" value="Cupin_2"/>
    <property type="match status" value="1"/>
</dbReference>
<name>A0A5C5Z9Y4_9BACT</name>
<dbReference type="Pfam" id="PF12833">
    <property type="entry name" value="HTH_18"/>
    <property type="match status" value="1"/>
</dbReference>
<evidence type="ECO:0000259" key="4">
    <source>
        <dbReference type="PROSITE" id="PS01124"/>
    </source>
</evidence>
<dbReference type="InterPro" id="IPR013096">
    <property type="entry name" value="Cupin_2"/>
</dbReference>
<dbReference type="EMBL" id="SJPJ01000001">
    <property type="protein sequence ID" value="TWT83611.1"/>
    <property type="molecule type" value="Genomic_DNA"/>
</dbReference>
<evidence type="ECO:0000256" key="1">
    <source>
        <dbReference type="ARBA" id="ARBA00023015"/>
    </source>
</evidence>
<dbReference type="PROSITE" id="PS00041">
    <property type="entry name" value="HTH_ARAC_FAMILY_1"/>
    <property type="match status" value="1"/>
</dbReference>
<dbReference type="InterPro" id="IPR014710">
    <property type="entry name" value="RmlC-like_jellyroll"/>
</dbReference>
<dbReference type="SUPFAM" id="SSF46689">
    <property type="entry name" value="Homeodomain-like"/>
    <property type="match status" value="2"/>
</dbReference>
<dbReference type="SMART" id="SM00342">
    <property type="entry name" value="HTH_ARAC"/>
    <property type="match status" value="1"/>
</dbReference>
<organism evidence="5 6">
    <name type="scientific">Novipirellula herctigrandis</name>
    <dbReference type="NCBI Taxonomy" id="2527986"/>
    <lineage>
        <taxon>Bacteria</taxon>
        <taxon>Pseudomonadati</taxon>
        <taxon>Planctomycetota</taxon>
        <taxon>Planctomycetia</taxon>
        <taxon>Pirellulales</taxon>
        <taxon>Pirellulaceae</taxon>
        <taxon>Novipirellula</taxon>
    </lineage>
</organism>
<keyword evidence="2" id="KW-0238">DNA-binding</keyword>
<evidence type="ECO:0000256" key="2">
    <source>
        <dbReference type="ARBA" id="ARBA00023125"/>
    </source>
</evidence>
<dbReference type="RefSeq" id="WP_146400893.1">
    <property type="nucleotide sequence ID" value="NZ_SJPJ01000001.1"/>
</dbReference>
<protein>
    <submittedName>
        <fullName evidence="5">HTH-type transcriptional activator RhaS</fullName>
    </submittedName>
</protein>
<dbReference type="InterPro" id="IPR009057">
    <property type="entry name" value="Homeodomain-like_sf"/>
</dbReference>
<dbReference type="InterPro" id="IPR050204">
    <property type="entry name" value="AraC_XylS_family_regulators"/>
</dbReference>
<dbReference type="PRINTS" id="PR00032">
    <property type="entry name" value="HTHARAC"/>
</dbReference>
<evidence type="ECO:0000256" key="3">
    <source>
        <dbReference type="ARBA" id="ARBA00023163"/>
    </source>
</evidence>
<dbReference type="InterPro" id="IPR018062">
    <property type="entry name" value="HTH_AraC-typ_CS"/>
</dbReference>
<dbReference type="InterPro" id="IPR011051">
    <property type="entry name" value="RmlC_Cupin_sf"/>
</dbReference>
<comment type="caution">
    <text evidence="5">The sequence shown here is derived from an EMBL/GenBank/DDBJ whole genome shotgun (WGS) entry which is preliminary data.</text>
</comment>
<keyword evidence="6" id="KW-1185">Reference proteome</keyword>
<dbReference type="Proteomes" id="UP000315010">
    <property type="component" value="Unassembled WGS sequence"/>
</dbReference>
<evidence type="ECO:0000313" key="6">
    <source>
        <dbReference type="Proteomes" id="UP000315010"/>
    </source>
</evidence>
<proteinExistence type="predicted"/>
<dbReference type="Gene3D" id="1.10.10.60">
    <property type="entry name" value="Homeodomain-like"/>
    <property type="match status" value="2"/>
</dbReference>
<dbReference type="AlphaFoldDB" id="A0A5C5Z9Y4"/>
<dbReference type="SUPFAM" id="SSF51182">
    <property type="entry name" value="RmlC-like cupins"/>
    <property type="match status" value="1"/>
</dbReference>
<keyword evidence="1" id="KW-0805">Transcription regulation</keyword>
<feature type="domain" description="HTH araC/xylS-type" evidence="4">
    <location>
        <begin position="229"/>
        <end position="335"/>
    </location>
</feature>
<reference evidence="5 6" key="1">
    <citation type="submission" date="2019-02" db="EMBL/GenBank/DDBJ databases">
        <title>Deep-cultivation of Planctomycetes and their phenomic and genomic characterization uncovers novel biology.</title>
        <authorList>
            <person name="Wiegand S."/>
            <person name="Jogler M."/>
            <person name="Boedeker C."/>
            <person name="Pinto D."/>
            <person name="Vollmers J."/>
            <person name="Rivas-Marin E."/>
            <person name="Kohn T."/>
            <person name="Peeters S.H."/>
            <person name="Heuer A."/>
            <person name="Rast P."/>
            <person name="Oberbeckmann S."/>
            <person name="Bunk B."/>
            <person name="Jeske O."/>
            <person name="Meyerdierks A."/>
            <person name="Storesund J.E."/>
            <person name="Kallscheuer N."/>
            <person name="Luecker S."/>
            <person name="Lage O.M."/>
            <person name="Pohl T."/>
            <person name="Merkel B.J."/>
            <person name="Hornburger P."/>
            <person name="Mueller R.-W."/>
            <person name="Bruemmer F."/>
            <person name="Labrenz M."/>
            <person name="Spormann A.M."/>
            <person name="Op Den Camp H."/>
            <person name="Overmann J."/>
            <person name="Amann R."/>
            <person name="Jetten M.S.M."/>
            <person name="Mascher T."/>
            <person name="Medema M.H."/>
            <person name="Devos D.P."/>
            <person name="Kaster A.-K."/>
            <person name="Ovreas L."/>
            <person name="Rohde M."/>
            <person name="Galperin M.Y."/>
            <person name="Jogler C."/>
        </authorList>
    </citation>
    <scope>NUCLEOTIDE SEQUENCE [LARGE SCALE GENOMIC DNA]</scope>
    <source>
        <strain evidence="5 6">CA13</strain>
    </source>
</reference>
<dbReference type="GO" id="GO:0043565">
    <property type="term" value="F:sequence-specific DNA binding"/>
    <property type="evidence" value="ECO:0007669"/>
    <property type="project" value="InterPro"/>
</dbReference>
<gene>
    <name evidence="5" type="primary">rhaS</name>
    <name evidence="5" type="ORF">CA13_50780</name>
</gene>
<dbReference type="PANTHER" id="PTHR46796:SF13">
    <property type="entry name" value="HTH-TYPE TRANSCRIPTIONAL ACTIVATOR RHAS"/>
    <property type="match status" value="1"/>
</dbReference>
<sequence length="339" mass="38082">MSKSGPIYQDRDATYTADTCAPLVRATEAGELHSEALVNGHYCGRKIPRGALTGIKTVGFWDAQHDQNWGLDWHRNEGIELTLLESGRVGFSVEGDDHQLRPGDLTVTRPWQSHRVGCPNVGAGRLHWLIIDVGVRQPHQAWRWPSWIVLAPSDRDELTDILRHNERPVWPSGEEILICFRKISAAVEADRDGSSTSRLTVLINELLLLTLEMLRRADVSLDRELSATRRSVELLLADLQDNPRQLAEDVSVRDLAQLCGLGVTQFNAHCKRLTNMTPNQYIKHLRLGAAAAMLLEQPTLSITDVAIRCGFSSSQYFATTFQNRFGCSPRVYRDSHRSK</sequence>
<dbReference type="Gene3D" id="2.60.120.10">
    <property type="entry name" value="Jelly Rolls"/>
    <property type="match status" value="1"/>
</dbReference>
<keyword evidence="3" id="KW-0804">Transcription</keyword>
<dbReference type="GO" id="GO:0003700">
    <property type="term" value="F:DNA-binding transcription factor activity"/>
    <property type="evidence" value="ECO:0007669"/>
    <property type="project" value="InterPro"/>
</dbReference>
<dbReference type="PROSITE" id="PS01124">
    <property type="entry name" value="HTH_ARAC_FAMILY_2"/>
    <property type="match status" value="1"/>
</dbReference>
<dbReference type="InterPro" id="IPR020449">
    <property type="entry name" value="Tscrpt_reg_AraC-type_HTH"/>
</dbReference>
<dbReference type="OrthoDB" id="252470at2"/>
<dbReference type="InterPro" id="IPR018060">
    <property type="entry name" value="HTH_AraC"/>
</dbReference>
<accession>A0A5C5Z9Y4</accession>
<evidence type="ECO:0000313" key="5">
    <source>
        <dbReference type="EMBL" id="TWT83611.1"/>
    </source>
</evidence>